<name>A0A1M5V0K9_9BACT</name>
<proteinExistence type="predicted"/>
<dbReference type="Gene3D" id="3.40.50.2300">
    <property type="match status" value="1"/>
</dbReference>
<dbReference type="STRING" id="1121409.SAMN02745124_01444"/>
<keyword evidence="2" id="KW-1185">Reference proteome</keyword>
<reference evidence="1 2" key="1">
    <citation type="submission" date="2016-11" db="EMBL/GenBank/DDBJ databases">
        <authorList>
            <person name="Jaros S."/>
            <person name="Januszkiewicz K."/>
            <person name="Wedrychowicz H."/>
        </authorList>
    </citation>
    <scope>NUCLEOTIDE SEQUENCE [LARGE SCALE GENOMIC DNA]</scope>
    <source>
        <strain evidence="1 2">DSM 9705</strain>
    </source>
</reference>
<evidence type="ECO:0000313" key="2">
    <source>
        <dbReference type="Proteomes" id="UP000184139"/>
    </source>
</evidence>
<organism evidence="1 2">
    <name type="scientific">Desulfofustis glycolicus DSM 9705</name>
    <dbReference type="NCBI Taxonomy" id="1121409"/>
    <lineage>
        <taxon>Bacteria</taxon>
        <taxon>Pseudomonadati</taxon>
        <taxon>Thermodesulfobacteriota</taxon>
        <taxon>Desulfobulbia</taxon>
        <taxon>Desulfobulbales</taxon>
        <taxon>Desulfocapsaceae</taxon>
        <taxon>Desulfofustis</taxon>
    </lineage>
</organism>
<dbReference type="EMBL" id="FQXS01000006">
    <property type="protein sequence ID" value="SHH68628.1"/>
    <property type="molecule type" value="Genomic_DNA"/>
</dbReference>
<sequence>MTTKPLKILLAAGDPERMRDLSDALQKNQAITVSSVATTQQTLSVIKAGTVDVLVVDETLLETSGLQFVKEVVGTYPLINCALVSPLAPEEFHETTEGLGLFMQLPPRPGAETAAQMIGVLDKIYGLLATSDTDRR</sequence>
<dbReference type="Proteomes" id="UP000184139">
    <property type="component" value="Unassembled WGS sequence"/>
</dbReference>
<dbReference type="InterPro" id="IPR011006">
    <property type="entry name" value="CheY-like_superfamily"/>
</dbReference>
<protein>
    <submittedName>
        <fullName evidence="1">Response regulator receiver domain-containing protein</fullName>
    </submittedName>
</protein>
<gene>
    <name evidence="1" type="ORF">SAMN02745124_01444</name>
</gene>
<evidence type="ECO:0000313" key="1">
    <source>
        <dbReference type="EMBL" id="SHH68628.1"/>
    </source>
</evidence>
<dbReference type="OrthoDB" id="5418918at2"/>
<dbReference type="RefSeq" id="WP_073374720.1">
    <property type="nucleotide sequence ID" value="NZ_FQXS01000006.1"/>
</dbReference>
<dbReference type="SUPFAM" id="SSF52172">
    <property type="entry name" value="CheY-like"/>
    <property type="match status" value="1"/>
</dbReference>
<dbReference type="AlphaFoldDB" id="A0A1M5V0K9"/>
<accession>A0A1M5V0K9</accession>